<sequence length="84" mass="9090">MANIKLTSRKQNSQRPKESGTSSESDTFQSTYYPTPPKSPQTSPYTTSSPPPVSHTTVPNPYSFATPLASYFTNSFVTSPVIAA</sequence>
<evidence type="ECO:0000256" key="1">
    <source>
        <dbReference type="SAM" id="MobiDB-lite"/>
    </source>
</evidence>
<dbReference type="Proteomes" id="UP000184300">
    <property type="component" value="Unassembled WGS sequence"/>
</dbReference>
<proteinExistence type="predicted"/>
<feature type="compositionally biased region" description="Polar residues" evidence="1">
    <location>
        <begin position="1"/>
        <end position="29"/>
    </location>
</feature>
<protein>
    <submittedName>
        <fullName evidence="2">Uncharacterized protein</fullName>
    </submittedName>
</protein>
<keyword evidence="3" id="KW-1185">Reference proteome</keyword>
<dbReference type="AlphaFoldDB" id="A0A1L9VNX2"/>
<name>A0A1L9VNX2_ASPGL</name>
<dbReference type="GeneID" id="34462546"/>
<dbReference type="EMBL" id="KV878894">
    <property type="protein sequence ID" value="OJJ85606.1"/>
    <property type="molecule type" value="Genomic_DNA"/>
</dbReference>
<dbReference type="RefSeq" id="XP_022402304.1">
    <property type="nucleotide sequence ID" value="XM_022546285.1"/>
</dbReference>
<organism evidence="2 3">
    <name type="scientific">Aspergillus glaucus CBS 516.65</name>
    <dbReference type="NCBI Taxonomy" id="1160497"/>
    <lineage>
        <taxon>Eukaryota</taxon>
        <taxon>Fungi</taxon>
        <taxon>Dikarya</taxon>
        <taxon>Ascomycota</taxon>
        <taxon>Pezizomycotina</taxon>
        <taxon>Eurotiomycetes</taxon>
        <taxon>Eurotiomycetidae</taxon>
        <taxon>Eurotiales</taxon>
        <taxon>Aspergillaceae</taxon>
        <taxon>Aspergillus</taxon>
        <taxon>Aspergillus subgen. Aspergillus</taxon>
    </lineage>
</organism>
<gene>
    <name evidence="2" type="ORF">ASPGLDRAFT_45605</name>
</gene>
<feature type="region of interest" description="Disordered" evidence="1">
    <location>
        <begin position="1"/>
        <end position="60"/>
    </location>
</feature>
<evidence type="ECO:0000313" key="3">
    <source>
        <dbReference type="Proteomes" id="UP000184300"/>
    </source>
</evidence>
<reference evidence="3" key="1">
    <citation type="journal article" date="2017" name="Genome Biol.">
        <title>Comparative genomics reveals high biological diversity and specific adaptations in the industrially and medically important fungal genus Aspergillus.</title>
        <authorList>
            <person name="de Vries R.P."/>
            <person name="Riley R."/>
            <person name="Wiebenga A."/>
            <person name="Aguilar-Osorio G."/>
            <person name="Amillis S."/>
            <person name="Uchima C.A."/>
            <person name="Anderluh G."/>
            <person name="Asadollahi M."/>
            <person name="Askin M."/>
            <person name="Barry K."/>
            <person name="Battaglia E."/>
            <person name="Bayram O."/>
            <person name="Benocci T."/>
            <person name="Braus-Stromeyer S.A."/>
            <person name="Caldana C."/>
            <person name="Canovas D."/>
            <person name="Cerqueira G.C."/>
            <person name="Chen F."/>
            <person name="Chen W."/>
            <person name="Choi C."/>
            <person name="Clum A."/>
            <person name="Dos Santos R.A."/>
            <person name="Damasio A.R."/>
            <person name="Diallinas G."/>
            <person name="Emri T."/>
            <person name="Fekete E."/>
            <person name="Flipphi M."/>
            <person name="Freyberg S."/>
            <person name="Gallo A."/>
            <person name="Gournas C."/>
            <person name="Habgood R."/>
            <person name="Hainaut M."/>
            <person name="Harispe M.L."/>
            <person name="Henrissat B."/>
            <person name="Hilden K.S."/>
            <person name="Hope R."/>
            <person name="Hossain A."/>
            <person name="Karabika E."/>
            <person name="Karaffa L."/>
            <person name="Karanyi Z."/>
            <person name="Krasevec N."/>
            <person name="Kuo A."/>
            <person name="Kusch H."/>
            <person name="LaButti K."/>
            <person name="Lagendijk E.L."/>
            <person name="Lapidus A."/>
            <person name="Levasseur A."/>
            <person name="Lindquist E."/>
            <person name="Lipzen A."/>
            <person name="Logrieco A.F."/>
            <person name="MacCabe A."/>
            <person name="Maekelae M.R."/>
            <person name="Malavazi I."/>
            <person name="Melin P."/>
            <person name="Meyer V."/>
            <person name="Mielnichuk N."/>
            <person name="Miskei M."/>
            <person name="Molnar A.P."/>
            <person name="Mule G."/>
            <person name="Ngan C.Y."/>
            <person name="Orejas M."/>
            <person name="Orosz E."/>
            <person name="Ouedraogo J.P."/>
            <person name="Overkamp K.M."/>
            <person name="Park H.-S."/>
            <person name="Perrone G."/>
            <person name="Piumi F."/>
            <person name="Punt P.J."/>
            <person name="Ram A.F."/>
            <person name="Ramon A."/>
            <person name="Rauscher S."/>
            <person name="Record E."/>
            <person name="Riano-Pachon D.M."/>
            <person name="Robert V."/>
            <person name="Roehrig J."/>
            <person name="Ruller R."/>
            <person name="Salamov A."/>
            <person name="Salih N.S."/>
            <person name="Samson R.A."/>
            <person name="Sandor E."/>
            <person name="Sanguinetti M."/>
            <person name="Schuetze T."/>
            <person name="Sepcic K."/>
            <person name="Shelest E."/>
            <person name="Sherlock G."/>
            <person name="Sophianopoulou V."/>
            <person name="Squina F.M."/>
            <person name="Sun H."/>
            <person name="Susca A."/>
            <person name="Todd R.B."/>
            <person name="Tsang A."/>
            <person name="Unkles S.E."/>
            <person name="van de Wiele N."/>
            <person name="van Rossen-Uffink D."/>
            <person name="Oliveira J.V."/>
            <person name="Vesth T.C."/>
            <person name="Visser J."/>
            <person name="Yu J.-H."/>
            <person name="Zhou M."/>
            <person name="Andersen M.R."/>
            <person name="Archer D.B."/>
            <person name="Baker S.E."/>
            <person name="Benoit I."/>
            <person name="Brakhage A.A."/>
            <person name="Braus G.H."/>
            <person name="Fischer R."/>
            <person name="Frisvad J.C."/>
            <person name="Goldman G.H."/>
            <person name="Houbraken J."/>
            <person name="Oakley B."/>
            <person name="Pocsi I."/>
            <person name="Scazzocchio C."/>
            <person name="Seiboth B."/>
            <person name="vanKuyk P.A."/>
            <person name="Wortman J."/>
            <person name="Dyer P.S."/>
            <person name="Grigoriev I.V."/>
        </authorList>
    </citation>
    <scope>NUCLEOTIDE SEQUENCE [LARGE SCALE GENOMIC DNA]</scope>
    <source>
        <strain evidence="3">CBS 516.65</strain>
    </source>
</reference>
<evidence type="ECO:0000313" key="2">
    <source>
        <dbReference type="EMBL" id="OJJ85606.1"/>
    </source>
</evidence>
<feature type="compositionally biased region" description="Low complexity" evidence="1">
    <location>
        <begin position="40"/>
        <end position="60"/>
    </location>
</feature>
<dbReference type="VEuPathDB" id="FungiDB:ASPGLDRAFT_45605"/>
<accession>A0A1L9VNX2</accession>